<evidence type="ECO:0000313" key="2">
    <source>
        <dbReference type="Proteomes" id="UP000199375"/>
    </source>
</evidence>
<dbReference type="EMBL" id="FMCW01000038">
    <property type="protein sequence ID" value="SCF17228.1"/>
    <property type="molecule type" value="Genomic_DNA"/>
</dbReference>
<reference evidence="1 2" key="1">
    <citation type="submission" date="2016-06" db="EMBL/GenBank/DDBJ databases">
        <authorList>
            <person name="Kjaerup R.B."/>
            <person name="Dalgaard T.S."/>
            <person name="Juul-Madsen H.R."/>
        </authorList>
    </citation>
    <scope>NUCLEOTIDE SEQUENCE [LARGE SCALE GENOMIC DNA]</scope>
    <source>
        <strain evidence="1 2">DSM 45626</strain>
    </source>
</reference>
<dbReference type="Proteomes" id="UP000199375">
    <property type="component" value="Unassembled WGS sequence"/>
</dbReference>
<dbReference type="AlphaFoldDB" id="A0A1C4Y934"/>
<proteinExistence type="predicted"/>
<sequence>MPADLRRVPRLLCEGRTDGGPAVYRGGVVRPCTLAPEAVDGLPVGAAPVPPGSSGDGRERILDVLRAGGLRFRAGGRWRTGSLI</sequence>
<name>A0A1C4Y934_9ACTN</name>
<evidence type="ECO:0000313" key="1">
    <source>
        <dbReference type="EMBL" id="SCF17228.1"/>
    </source>
</evidence>
<accession>A0A1C4Y934</accession>
<gene>
    <name evidence="1" type="ORF">GA0070558_1383</name>
</gene>
<organism evidence="1 2">
    <name type="scientific">Micromonospora haikouensis</name>
    <dbReference type="NCBI Taxonomy" id="686309"/>
    <lineage>
        <taxon>Bacteria</taxon>
        <taxon>Bacillati</taxon>
        <taxon>Actinomycetota</taxon>
        <taxon>Actinomycetes</taxon>
        <taxon>Micromonosporales</taxon>
        <taxon>Micromonosporaceae</taxon>
        <taxon>Micromonospora</taxon>
    </lineage>
</organism>
<protein>
    <submittedName>
        <fullName evidence="1">Uncharacterized protein</fullName>
    </submittedName>
</protein>